<gene>
    <name evidence="2" type="ordered locus">MGMSRv2__3622</name>
</gene>
<reference evidence="2 3" key="1">
    <citation type="journal article" date="2014" name="Genome Announc.">
        <title>Complete genome sequence of Magnetospirillum gryphiswaldense MSR-1.</title>
        <authorList>
            <person name="Wang X."/>
            <person name="Wang Q."/>
            <person name="Zhang W."/>
            <person name="Wang Y."/>
            <person name="Li L."/>
            <person name="Wen T."/>
            <person name="Zhang T."/>
            <person name="Zhang Y."/>
            <person name="Xu J."/>
            <person name="Hu J."/>
            <person name="Li S."/>
            <person name="Liu L."/>
            <person name="Liu J."/>
            <person name="Jiang W."/>
            <person name="Tian J."/>
            <person name="Li Y."/>
            <person name="Schuler D."/>
            <person name="Wang L."/>
            <person name="Li J."/>
        </authorList>
    </citation>
    <scope>NUCLEOTIDE SEQUENCE [LARGE SCALE GENOMIC DNA]</scope>
    <source>
        <strain evidence="3">DSM 6361 / JCM 21280 / NBRC 15271 / MSR-1</strain>
    </source>
</reference>
<feature type="region of interest" description="Disordered" evidence="1">
    <location>
        <begin position="171"/>
        <end position="190"/>
    </location>
</feature>
<evidence type="ECO:0000313" key="3">
    <source>
        <dbReference type="Proteomes" id="UP000018922"/>
    </source>
</evidence>
<sequence>MSAILPPSANPAPPTSSAGPVPVSVTGDAKALAGLPAGALIEAMAQARPTKGVLEVMTADGPLQLKVLPPATLPPIPEGARLLLQTGPNGALSLMAVNGRALGGAALTGMPPGFLGGAVLGGGVLGTGPQPPNTQTATNPAQHSVQTAPPATVQTGAAPGITATVIRPAQNPGAMDSPTATGGLPNNLPAGTQLTVRIAGIQPPQPQTGQIPTGNPTNNSQPASVPNPAHAAQQGMQHKPTMSPPAPPGGTASPLPMTVTAPSASGAPPMLSGTVTAHPPGGQAVLNTSIGTIAVPTAQSVAIGSVIRLEVVAPPNPPAAPPPNVAAAKPEGLTAQGWPALTDTMETLATNDRQALDMMMRAIPQAGPRLAAAMVAFTGAMRTGDSRGILGDNTTKALDKAGRRDLAERLKADLSALSEEAGRPVGGGDWRLHTMPFAHGGQVDPIHLFVRGADGKDGRNQAGSANGDQRFILDFNLTSLGRLQLDGLVRREDKLFDLIIRTGDPLPQEMRMDIMHIFTQASELVGTKGSVAFQAGGRWIDIRTDQTGPTSIQA</sequence>
<name>V6F647_MAGGM</name>
<dbReference type="eggNOG" id="ENOG5032T63">
    <property type="taxonomic scope" value="Bacteria"/>
</dbReference>
<accession>V6F647</accession>
<feature type="region of interest" description="Disordered" evidence="1">
    <location>
        <begin position="202"/>
        <end position="267"/>
    </location>
</feature>
<evidence type="ECO:0000256" key="1">
    <source>
        <dbReference type="SAM" id="MobiDB-lite"/>
    </source>
</evidence>
<dbReference type="AlphaFoldDB" id="V6F647"/>
<dbReference type="HOGENOM" id="CLU_495026_0_0_5"/>
<dbReference type="STRING" id="1430440.MGMSRv2__3622"/>
<dbReference type="EMBL" id="HG794546">
    <property type="protein sequence ID" value="CDL00837.1"/>
    <property type="molecule type" value="Genomic_DNA"/>
</dbReference>
<feature type="compositionally biased region" description="Low complexity" evidence="1">
    <location>
        <begin position="202"/>
        <end position="217"/>
    </location>
</feature>
<dbReference type="KEGG" id="mgy:MGMSRv2__3622"/>
<organism evidence="2 3">
    <name type="scientific">Magnetospirillum gryphiswaldense (strain DSM 6361 / JCM 21280 / NBRC 15271 / MSR-1)</name>
    <dbReference type="NCBI Taxonomy" id="431944"/>
    <lineage>
        <taxon>Bacteria</taxon>
        <taxon>Pseudomonadati</taxon>
        <taxon>Pseudomonadota</taxon>
        <taxon>Alphaproteobacteria</taxon>
        <taxon>Rhodospirillales</taxon>
        <taxon>Rhodospirillaceae</taxon>
        <taxon>Magnetospirillum</taxon>
    </lineage>
</organism>
<proteinExistence type="predicted"/>
<keyword evidence="3" id="KW-1185">Reference proteome</keyword>
<evidence type="ECO:0000313" key="2">
    <source>
        <dbReference type="EMBL" id="CDL00837.1"/>
    </source>
</evidence>
<protein>
    <recommendedName>
        <fullName evidence="4">DNA polymerase III</fullName>
    </recommendedName>
</protein>
<feature type="region of interest" description="Disordered" evidence="1">
    <location>
        <begin position="1"/>
        <end position="22"/>
    </location>
</feature>
<evidence type="ECO:0008006" key="4">
    <source>
        <dbReference type="Google" id="ProtNLM"/>
    </source>
</evidence>
<dbReference type="Proteomes" id="UP000018922">
    <property type="component" value="Chromosome I"/>
</dbReference>